<evidence type="ECO:0000313" key="2">
    <source>
        <dbReference type="EMBL" id="SZX65728.1"/>
    </source>
</evidence>
<dbReference type="AlphaFoldDB" id="A0A383VJM4"/>
<sequence length="230" mass="24316">MGYMMSYKHRMQAAACCFLLLAAAATVQTANAAGPDSFVGSLAGHVQVRDAWHAAAPISSAWMHVPDSTLSAEATSTAAAAAAATIEIGQLSSDAAQRRMMLAQTAAPPAAAAAAQKCKDYSKDMNQHTKDGYKLRWKAFADSCSAACRKQSVVKVPDGVYKVYCEVQSCSCTLVNESTKKKYGGVKLEYAATRASDGAFVAAFFVKGELYPTAKACEKCAGPYSFCRNC</sequence>
<accession>A0A383VJM4</accession>
<name>A0A383VJM4_TETOB</name>
<feature type="chain" id="PRO_5016574378" evidence="1">
    <location>
        <begin position="33"/>
        <end position="230"/>
    </location>
</feature>
<keyword evidence="3" id="KW-1185">Reference proteome</keyword>
<dbReference type="Proteomes" id="UP000256970">
    <property type="component" value="Unassembled WGS sequence"/>
</dbReference>
<dbReference type="EMBL" id="FNXT01000662">
    <property type="protein sequence ID" value="SZX65728.1"/>
    <property type="molecule type" value="Genomic_DNA"/>
</dbReference>
<organism evidence="2 3">
    <name type="scientific">Tetradesmus obliquus</name>
    <name type="common">Green alga</name>
    <name type="synonym">Acutodesmus obliquus</name>
    <dbReference type="NCBI Taxonomy" id="3088"/>
    <lineage>
        <taxon>Eukaryota</taxon>
        <taxon>Viridiplantae</taxon>
        <taxon>Chlorophyta</taxon>
        <taxon>core chlorophytes</taxon>
        <taxon>Chlorophyceae</taxon>
        <taxon>CS clade</taxon>
        <taxon>Sphaeropleales</taxon>
        <taxon>Scenedesmaceae</taxon>
        <taxon>Tetradesmus</taxon>
    </lineage>
</organism>
<evidence type="ECO:0000313" key="3">
    <source>
        <dbReference type="Proteomes" id="UP000256970"/>
    </source>
</evidence>
<reference evidence="2 3" key="1">
    <citation type="submission" date="2016-10" db="EMBL/GenBank/DDBJ databases">
        <authorList>
            <person name="Cai Z."/>
        </authorList>
    </citation>
    <scope>NUCLEOTIDE SEQUENCE [LARGE SCALE GENOMIC DNA]</scope>
</reference>
<feature type="signal peptide" evidence="1">
    <location>
        <begin position="1"/>
        <end position="32"/>
    </location>
</feature>
<protein>
    <submittedName>
        <fullName evidence="2">Uncharacterized protein</fullName>
    </submittedName>
</protein>
<gene>
    <name evidence="2" type="ORF">BQ4739_LOCUS6197</name>
</gene>
<proteinExistence type="predicted"/>
<keyword evidence="1" id="KW-0732">Signal</keyword>
<evidence type="ECO:0000256" key="1">
    <source>
        <dbReference type="SAM" id="SignalP"/>
    </source>
</evidence>